<evidence type="ECO:0000259" key="1">
    <source>
        <dbReference type="Pfam" id="PF18894"/>
    </source>
</evidence>
<dbReference type="Proteomes" id="UP000177091">
    <property type="component" value="Unassembled WGS sequence"/>
</dbReference>
<feature type="domain" description="Putative phage metallopeptidase" evidence="1">
    <location>
        <begin position="2"/>
        <end position="101"/>
    </location>
</feature>
<accession>A0A1F7WMQ0</accession>
<evidence type="ECO:0000313" key="2">
    <source>
        <dbReference type="EMBL" id="OGM03837.1"/>
    </source>
</evidence>
<dbReference type="Pfam" id="PF18894">
    <property type="entry name" value="PhageMetallopep"/>
    <property type="match status" value="1"/>
</dbReference>
<dbReference type="AlphaFoldDB" id="A0A1F7WMQ0"/>
<organism evidence="2 3">
    <name type="scientific">Candidatus Woesebacteria bacterium GWA1_42_12</name>
    <dbReference type="NCBI Taxonomy" id="1802472"/>
    <lineage>
        <taxon>Bacteria</taxon>
        <taxon>Candidatus Woeseibacteriota</taxon>
    </lineage>
</organism>
<evidence type="ECO:0000313" key="3">
    <source>
        <dbReference type="Proteomes" id="UP000177091"/>
    </source>
</evidence>
<protein>
    <recommendedName>
        <fullName evidence="1">Putative phage metallopeptidase domain-containing protein</fullName>
    </recommendedName>
</protein>
<name>A0A1F7WMQ0_9BACT</name>
<dbReference type="EMBL" id="MGFK01000029">
    <property type="protein sequence ID" value="OGM03837.1"/>
    <property type="molecule type" value="Genomic_DNA"/>
</dbReference>
<reference evidence="2 3" key="1">
    <citation type="journal article" date="2016" name="Nat. Commun.">
        <title>Thousands of microbial genomes shed light on interconnected biogeochemical processes in an aquifer system.</title>
        <authorList>
            <person name="Anantharaman K."/>
            <person name="Brown C.T."/>
            <person name="Hug L.A."/>
            <person name="Sharon I."/>
            <person name="Castelle C.J."/>
            <person name="Probst A.J."/>
            <person name="Thomas B.C."/>
            <person name="Singh A."/>
            <person name="Wilkins M.J."/>
            <person name="Karaoz U."/>
            <person name="Brodie E.L."/>
            <person name="Williams K.H."/>
            <person name="Hubbard S.S."/>
            <person name="Banfield J.F."/>
        </authorList>
    </citation>
    <scope>NUCLEOTIDE SEQUENCE [LARGE SCALE GENOMIC DNA]</scope>
</reference>
<comment type="caution">
    <text evidence="2">The sequence shown here is derived from an EMBL/GenBank/DDBJ whole genome shotgun (WGS) entry which is preliminary data.</text>
</comment>
<sequence>MFWKPAPDVKKRLLKLTSSIGLSWVITSRVYCLRSENAKTRAIARIWGLSRIWQDVLGVTPAYIIEVISEKYDRLTELEKDKVLLHEINHIPRNFSGALAPHIRRGPRSFHKKLEILVAQYLRNLK</sequence>
<proteinExistence type="predicted"/>
<dbReference type="InterPro" id="IPR043998">
    <property type="entry name" value="Put_Metallopep"/>
</dbReference>
<gene>
    <name evidence="2" type="ORF">A2112_02560</name>
</gene>